<keyword evidence="3" id="KW-1185">Reference proteome</keyword>
<reference evidence="2 3" key="1">
    <citation type="submission" date="2024-06" db="EMBL/GenBank/DDBJ databases">
        <authorList>
            <person name="Kraege A."/>
            <person name="Thomma B."/>
        </authorList>
    </citation>
    <scope>NUCLEOTIDE SEQUENCE [LARGE SCALE GENOMIC DNA]</scope>
</reference>
<comment type="caution">
    <text evidence="2">The sequence shown here is derived from an EMBL/GenBank/DDBJ whole genome shotgun (WGS) entry which is preliminary data.</text>
</comment>
<dbReference type="Pfam" id="PF06884">
    <property type="entry name" value="DUF1264"/>
    <property type="match status" value="1"/>
</dbReference>
<protein>
    <submittedName>
        <fullName evidence="2">G7652 protein</fullName>
    </submittedName>
</protein>
<dbReference type="PANTHER" id="PTHR31360:SF0">
    <property type="entry name" value="OIL BODY-ASSOCIATED PROTEIN 1B"/>
    <property type="match status" value="1"/>
</dbReference>
<sequence>MAFKSLYRISSFAAAFAASGAATAASMSALDEVRFAGSDCDAVLKAFIEEEKNQHKSTPGQDTSTMQKVMNVATSSLQSYKPVNNICQHVCAFHFYANDMSRQVEAHHFCGHLNEEVRQCVIYDSAEDKARLIGVEYIISRRLFESLPEEEKKMWHSHQYEASSALTLPTHWLLQQLPLA</sequence>
<dbReference type="Proteomes" id="UP001497392">
    <property type="component" value="Unassembled WGS sequence"/>
</dbReference>
<proteinExistence type="inferred from homology"/>
<organism evidence="2 3">
    <name type="scientific">Coccomyxa viridis</name>
    <dbReference type="NCBI Taxonomy" id="1274662"/>
    <lineage>
        <taxon>Eukaryota</taxon>
        <taxon>Viridiplantae</taxon>
        <taxon>Chlorophyta</taxon>
        <taxon>core chlorophytes</taxon>
        <taxon>Trebouxiophyceae</taxon>
        <taxon>Trebouxiophyceae incertae sedis</taxon>
        <taxon>Coccomyxaceae</taxon>
        <taxon>Coccomyxa</taxon>
    </lineage>
</organism>
<accession>A0ABP1G508</accession>
<comment type="similarity">
    <text evidence="1">Belongs to the OBAP family.</text>
</comment>
<dbReference type="EMBL" id="CAXHTA020000011">
    <property type="protein sequence ID" value="CAL5224892.1"/>
    <property type="molecule type" value="Genomic_DNA"/>
</dbReference>
<gene>
    <name evidence="2" type="primary">g7652</name>
    <name evidence="2" type="ORF">VP750_LOCUS6551</name>
</gene>
<evidence type="ECO:0000256" key="1">
    <source>
        <dbReference type="ARBA" id="ARBA00009740"/>
    </source>
</evidence>
<name>A0ABP1G508_9CHLO</name>
<evidence type="ECO:0000313" key="2">
    <source>
        <dbReference type="EMBL" id="CAL5224892.1"/>
    </source>
</evidence>
<dbReference type="InterPro" id="IPR010686">
    <property type="entry name" value="OBAP-like"/>
</dbReference>
<evidence type="ECO:0000313" key="3">
    <source>
        <dbReference type="Proteomes" id="UP001497392"/>
    </source>
</evidence>
<dbReference type="PANTHER" id="PTHR31360">
    <property type="match status" value="1"/>
</dbReference>